<proteinExistence type="predicted"/>
<accession>X1ASN9</accession>
<comment type="caution">
    <text evidence="1">The sequence shown here is derived from an EMBL/GenBank/DDBJ whole genome shotgun (WGS) entry which is preliminary data.</text>
</comment>
<feature type="non-terminal residue" evidence="1">
    <location>
        <position position="1"/>
    </location>
</feature>
<organism evidence="1">
    <name type="scientific">marine sediment metagenome</name>
    <dbReference type="NCBI Taxonomy" id="412755"/>
    <lineage>
        <taxon>unclassified sequences</taxon>
        <taxon>metagenomes</taxon>
        <taxon>ecological metagenomes</taxon>
    </lineage>
</organism>
<name>X1ASN9_9ZZZZ</name>
<evidence type="ECO:0000313" key="1">
    <source>
        <dbReference type="EMBL" id="GAG85735.1"/>
    </source>
</evidence>
<gene>
    <name evidence="1" type="ORF">S01H4_24457</name>
</gene>
<sequence length="67" mass="7906">YELTLPAHLRKLINSPKTDQEKQVIANLPEAIVEAAKSKNKYPLDPFKTLVYHYKKDDWQSWAYVLF</sequence>
<dbReference type="AlphaFoldDB" id="X1ASN9"/>
<reference evidence="1" key="1">
    <citation type="journal article" date="2014" name="Front. Microbiol.">
        <title>High frequency of phylogenetically diverse reductive dehalogenase-homologous genes in deep subseafloor sedimentary metagenomes.</title>
        <authorList>
            <person name="Kawai M."/>
            <person name="Futagami T."/>
            <person name="Toyoda A."/>
            <person name="Takaki Y."/>
            <person name="Nishi S."/>
            <person name="Hori S."/>
            <person name="Arai W."/>
            <person name="Tsubouchi T."/>
            <person name="Morono Y."/>
            <person name="Uchiyama I."/>
            <person name="Ito T."/>
            <person name="Fujiyama A."/>
            <person name="Inagaki F."/>
            <person name="Takami H."/>
        </authorList>
    </citation>
    <scope>NUCLEOTIDE SEQUENCE</scope>
    <source>
        <strain evidence="1">Expedition CK06-06</strain>
    </source>
</reference>
<dbReference type="EMBL" id="BART01011486">
    <property type="protein sequence ID" value="GAG85735.1"/>
    <property type="molecule type" value="Genomic_DNA"/>
</dbReference>
<protein>
    <submittedName>
        <fullName evidence="1">Uncharacterized protein</fullName>
    </submittedName>
</protein>